<dbReference type="Pfam" id="PF09515">
    <property type="entry name" value="Thia_YuaJ"/>
    <property type="match status" value="1"/>
</dbReference>
<dbReference type="EMBL" id="CABEEP010000001">
    <property type="protein sequence ID" value="VTQ70243.1"/>
    <property type="molecule type" value="Genomic_DNA"/>
</dbReference>
<reference evidence="2 4" key="1">
    <citation type="submission" date="2015-06" db="EMBL/GenBank/DDBJ databases">
        <title>The Genome Sequence of Enterococcus hirae 88EA1.</title>
        <authorList>
            <consortium name="The Broad Institute Genomics Platform"/>
            <consortium name="The Broad Institute Genome Sequencing Center for Infectious Disease"/>
            <person name="Earl A.M."/>
            <person name="Van Tyne D."/>
            <person name="Lebreton F."/>
            <person name="Saavedra J.T."/>
            <person name="Gilmore M.S."/>
            <person name="Manson McGuire A."/>
            <person name="Clock S."/>
            <person name="Crupain M."/>
            <person name="Rangan U."/>
            <person name="Young S."/>
            <person name="Abouelleil A."/>
            <person name="Cao P."/>
            <person name="Chapman S.B."/>
            <person name="Griggs A."/>
            <person name="Priest M."/>
            <person name="Shea T."/>
            <person name="Wortman J."/>
            <person name="Nusbaum C."/>
            <person name="Birren B."/>
        </authorList>
    </citation>
    <scope>NUCLEOTIDE SEQUENCE [LARGE SCALE GENOMIC DNA]</scope>
    <source>
        <strain evidence="2 4">88EA1</strain>
    </source>
</reference>
<organism evidence="2 4">
    <name type="scientific">Enterococcus hirae</name>
    <dbReference type="NCBI Taxonomy" id="1354"/>
    <lineage>
        <taxon>Bacteria</taxon>
        <taxon>Bacillati</taxon>
        <taxon>Bacillota</taxon>
        <taxon>Bacilli</taxon>
        <taxon>Lactobacillales</taxon>
        <taxon>Enterococcaceae</taxon>
        <taxon>Enterococcus</taxon>
    </lineage>
</organism>
<keyword evidence="1" id="KW-0812">Transmembrane</keyword>
<dbReference type="InterPro" id="IPR012651">
    <property type="entry name" value="Thia_Transptr_ThiT"/>
</dbReference>
<keyword evidence="1" id="KW-0472">Membrane</keyword>
<feature type="transmembrane region" description="Helical" evidence="1">
    <location>
        <begin position="7"/>
        <end position="28"/>
    </location>
</feature>
<dbReference type="Gene3D" id="1.10.1760.20">
    <property type="match status" value="1"/>
</dbReference>
<comment type="caution">
    <text evidence="2">The sequence shown here is derived from an EMBL/GenBank/DDBJ whole genome shotgun (WGS) entry which is preliminary data.</text>
</comment>
<dbReference type="RefSeq" id="WP_010720608.1">
    <property type="nucleotide sequence ID" value="NZ_AP027299.1"/>
</dbReference>
<evidence type="ECO:0000256" key="1">
    <source>
        <dbReference type="SAM" id="Phobius"/>
    </source>
</evidence>
<sequence>MEKKYKVWIEGTLVAALAMVLSFIPLQIGSSFEISLGQIPLTLFALRRGWKAGILSGFIWGILHFPTGQVYYLSVIQVLIEYPIAFTFAGFAGVFAKRLQNSLTMGNKKGMTTTIILGTLVGVGARYFWHFVAGVVFWGSYALWGMNPWLFSLVMNGASALATGIVTMVVLLGIGRTVPALFIGKK</sequence>
<dbReference type="AlphaFoldDB" id="A0A2A4DVY9"/>
<dbReference type="Proteomes" id="UP000352698">
    <property type="component" value="Unassembled WGS sequence"/>
</dbReference>
<protein>
    <submittedName>
        <fullName evidence="3">Thiamin permease</fullName>
    </submittedName>
</protein>
<dbReference type="NCBIfam" id="TIGR02357">
    <property type="entry name" value="ECF_ThiT_YuaJ"/>
    <property type="match status" value="1"/>
</dbReference>
<dbReference type="GeneID" id="56786411"/>
<feature type="transmembrane region" description="Helical" evidence="1">
    <location>
        <begin position="158"/>
        <end position="183"/>
    </location>
</feature>
<gene>
    <name evidence="3" type="primary">thiT</name>
    <name evidence="2" type="ORF">EB03_02643</name>
    <name evidence="3" type="ORF">NCTC12204_02591</name>
</gene>
<evidence type="ECO:0000313" key="2">
    <source>
        <dbReference type="EMBL" id="RBT66715.1"/>
    </source>
</evidence>
<dbReference type="GO" id="GO:0015234">
    <property type="term" value="F:thiamine transmembrane transporter activity"/>
    <property type="evidence" value="ECO:0007669"/>
    <property type="project" value="InterPro"/>
</dbReference>
<proteinExistence type="predicted"/>
<feature type="transmembrane region" description="Helical" evidence="1">
    <location>
        <begin position="115"/>
        <end position="138"/>
    </location>
</feature>
<reference evidence="3 5" key="2">
    <citation type="submission" date="2019-05" db="EMBL/GenBank/DDBJ databases">
        <authorList>
            <consortium name="Pathogen Informatics"/>
        </authorList>
    </citation>
    <scope>NUCLEOTIDE SEQUENCE [LARGE SCALE GENOMIC DNA]</scope>
    <source>
        <strain evidence="3 5">NCTC12204</strain>
    </source>
</reference>
<dbReference type="GO" id="GO:0005886">
    <property type="term" value="C:plasma membrane"/>
    <property type="evidence" value="ECO:0007669"/>
    <property type="project" value="InterPro"/>
</dbReference>
<feature type="transmembrane region" description="Helical" evidence="1">
    <location>
        <begin position="70"/>
        <end position="95"/>
    </location>
</feature>
<name>A0A2A4DVY9_ENTHR</name>
<keyword evidence="1" id="KW-1133">Transmembrane helix</keyword>
<dbReference type="Proteomes" id="UP000253498">
    <property type="component" value="Unassembled WGS sequence"/>
</dbReference>
<evidence type="ECO:0000313" key="3">
    <source>
        <dbReference type="EMBL" id="VTQ70243.1"/>
    </source>
</evidence>
<evidence type="ECO:0000313" key="4">
    <source>
        <dbReference type="Proteomes" id="UP000253498"/>
    </source>
</evidence>
<dbReference type="EMBL" id="LESJ01000008">
    <property type="protein sequence ID" value="RBT66715.1"/>
    <property type="molecule type" value="Genomic_DNA"/>
</dbReference>
<accession>A0A2A4DVY9</accession>
<evidence type="ECO:0000313" key="5">
    <source>
        <dbReference type="Proteomes" id="UP000352698"/>
    </source>
</evidence>